<dbReference type="Proteomes" id="UP000703674">
    <property type="component" value="Unassembled WGS sequence"/>
</dbReference>
<reference evidence="2 3" key="1">
    <citation type="submission" date="2020-03" db="EMBL/GenBank/DDBJ databases">
        <title>Salinimicrobium sp. nov, isolated from SCS.</title>
        <authorList>
            <person name="Cao W.R."/>
        </authorList>
    </citation>
    <scope>NUCLEOTIDE SEQUENCE [LARGE SCALE GENOMIC DNA]</scope>
    <source>
        <strain evidence="3">J15B91</strain>
    </source>
</reference>
<comment type="caution">
    <text evidence="2">The sequence shown here is derived from an EMBL/GenBank/DDBJ whole genome shotgun (WGS) entry which is preliminary data.</text>
</comment>
<name>A0ABX1D4R0_9FLAO</name>
<dbReference type="Pfam" id="PF08448">
    <property type="entry name" value="PAS_4"/>
    <property type="match status" value="1"/>
</dbReference>
<dbReference type="NCBIfam" id="TIGR00229">
    <property type="entry name" value="sensory_box"/>
    <property type="match status" value="1"/>
</dbReference>
<feature type="domain" description="PAS" evidence="1">
    <location>
        <begin position="1"/>
        <end position="44"/>
    </location>
</feature>
<dbReference type="InterPro" id="IPR035965">
    <property type="entry name" value="PAS-like_dom_sf"/>
</dbReference>
<keyword evidence="3" id="KW-1185">Reference proteome</keyword>
<dbReference type="Gene3D" id="3.30.450.20">
    <property type="entry name" value="PAS domain"/>
    <property type="match status" value="1"/>
</dbReference>
<dbReference type="PROSITE" id="PS50112">
    <property type="entry name" value="PAS"/>
    <property type="match status" value="1"/>
</dbReference>
<protein>
    <submittedName>
        <fullName evidence="2">PAS domain S-box protein</fullName>
    </submittedName>
</protein>
<feature type="non-terminal residue" evidence="2">
    <location>
        <position position="1"/>
    </location>
</feature>
<dbReference type="InterPro" id="IPR013656">
    <property type="entry name" value="PAS_4"/>
</dbReference>
<dbReference type="RefSeq" id="WP_168139937.1">
    <property type="nucleotide sequence ID" value="NZ_JAAVJR010001157.1"/>
</dbReference>
<sequence>KSFIKENPDGIFRMELEGNFKHVNESLAKMAGLPLDQIIGSSFIPFCSPCHKVLVLDNFALACKGRITSFEADFISAQGNKLILKVLLMPLFMDGKVTEIHGIAKDVTEIRNNEKV</sequence>
<proteinExistence type="predicted"/>
<dbReference type="SUPFAM" id="SSF55785">
    <property type="entry name" value="PYP-like sensor domain (PAS domain)"/>
    <property type="match status" value="1"/>
</dbReference>
<dbReference type="InterPro" id="IPR000014">
    <property type="entry name" value="PAS"/>
</dbReference>
<evidence type="ECO:0000313" key="3">
    <source>
        <dbReference type="Proteomes" id="UP000703674"/>
    </source>
</evidence>
<dbReference type="EMBL" id="JAAVJR010001157">
    <property type="protein sequence ID" value="NJW55445.1"/>
    <property type="molecule type" value="Genomic_DNA"/>
</dbReference>
<organism evidence="2 3">
    <name type="scientific">Salinimicrobium oceani</name>
    <dbReference type="NCBI Taxonomy" id="2722702"/>
    <lineage>
        <taxon>Bacteria</taxon>
        <taxon>Pseudomonadati</taxon>
        <taxon>Bacteroidota</taxon>
        <taxon>Flavobacteriia</taxon>
        <taxon>Flavobacteriales</taxon>
        <taxon>Flavobacteriaceae</taxon>
        <taxon>Salinimicrobium</taxon>
    </lineage>
</organism>
<feature type="non-terminal residue" evidence="2">
    <location>
        <position position="116"/>
    </location>
</feature>
<evidence type="ECO:0000259" key="1">
    <source>
        <dbReference type="PROSITE" id="PS50112"/>
    </source>
</evidence>
<dbReference type="CDD" id="cd00130">
    <property type="entry name" value="PAS"/>
    <property type="match status" value="1"/>
</dbReference>
<gene>
    <name evidence="2" type="ORF">HC175_21245</name>
</gene>
<evidence type="ECO:0000313" key="2">
    <source>
        <dbReference type="EMBL" id="NJW55445.1"/>
    </source>
</evidence>
<accession>A0ABX1D4R0</accession>